<name>A0ABN8LG05_9CNID</name>
<evidence type="ECO:0000256" key="1">
    <source>
        <dbReference type="ARBA" id="ARBA00004273"/>
    </source>
</evidence>
<protein>
    <recommendedName>
        <fullName evidence="3">Cytochrome c oxidase assembly protein COX20, mitochondrial</fullName>
    </recommendedName>
</protein>
<evidence type="ECO:0000313" key="10">
    <source>
        <dbReference type="EMBL" id="CAH3014390.1"/>
    </source>
</evidence>
<gene>
    <name evidence="10" type="ORF">PEVE_00043623</name>
</gene>
<dbReference type="PANTHER" id="PTHR31586:SF1">
    <property type="entry name" value="CYTOCHROME C OXIDASE ASSEMBLY PROTEIN COX20, MITOCHONDRIAL"/>
    <property type="match status" value="1"/>
</dbReference>
<accession>A0ABN8LG05</accession>
<feature type="transmembrane region" description="Helical" evidence="9">
    <location>
        <begin position="31"/>
        <end position="48"/>
    </location>
</feature>
<dbReference type="InterPro" id="IPR022533">
    <property type="entry name" value="Cox20"/>
</dbReference>
<evidence type="ECO:0000256" key="4">
    <source>
        <dbReference type="ARBA" id="ARBA00022692"/>
    </source>
</evidence>
<comment type="similarity">
    <text evidence="2">Belongs to the COX20 family.</text>
</comment>
<keyword evidence="11" id="KW-1185">Reference proteome</keyword>
<keyword evidence="6 9" id="KW-1133">Transmembrane helix</keyword>
<keyword evidence="5" id="KW-0999">Mitochondrion inner membrane</keyword>
<dbReference type="Proteomes" id="UP001159427">
    <property type="component" value="Unassembled WGS sequence"/>
</dbReference>
<evidence type="ECO:0000256" key="8">
    <source>
        <dbReference type="ARBA" id="ARBA00023136"/>
    </source>
</evidence>
<dbReference type="PIRSF" id="PIRSF007871">
    <property type="entry name" value="Cox20"/>
    <property type="match status" value="1"/>
</dbReference>
<evidence type="ECO:0000256" key="5">
    <source>
        <dbReference type="ARBA" id="ARBA00022792"/>
    </source>
</evidence>
<evidence type="ECO:0000313" key="11">
    <source>
        <dbReference type="Proteomes" id="UP001159427"/>
    </source>
</evidence>
<keyword evidence="7" id="KW-0496">Mitochondrion</keyword>
<comment type="subcellular location">
    <subcellularLocation>
        <location evidence="1">Mitochondrion inner membrane</location>
    </subcellularLocation>
</comment>
<reference evidence="10 11" key="1">
    <citation type="submission" date="2022-05" db="EMBL/GenBank/DDBJ databases">
        <authorList>
            <consortium name="Genoscope - CEA"/>
            <person name="William W."/>
        </authorList>
    </citation>
    <scope>NUCLEOTIDE SEQUENCE [LARGE SCALE GENOMIC DNA]</scope>
</reference>
<sequence>MADDVVNSDDKKQYSWNVKKFIQKTPCVRESLMYGILGGSVVGVGYFIKSMHVLRSCRYAVGSFTLISFGSWEVCRYIKYKEIEAVKESVDMLNKYKQKRDEVEDD</sequence>
<dbReference type="PANTHER" id="PTHR31586">
    <property type="entry name" value="CYTOCHROME C OXIDASE PROTEIN 20"/>
    <property type="match status" value="1"/>
</dbReference>
<keyword evidence="8 9" id="KW-0472">Membrane</keyword>
<dbReference type="EMBL" id="CALNXI010000009">
    <property type="protein sequence ID" value="CAH3014390.1"/>
    <property type="molecule type" value="Genomic_DNA"/>
</dbReference>
<evidence type="ECO:0000256" key="7">
    <source>
        <dbReference type="ARBA" id="ARBA00023128"/>
    </source>
</evidence>
<proteinExistence type="inferred from homology"/>
<dbReference type="Pfam" id="PF12597">
    <property type="entry name" value="Cox20"/>
    <property type="match status" value="1"/>
</dbReference>
<organism evidence="10 11">
    <name type="scientific">Porites evermanni</name>
    <dbReference type="NCBI Taxonomy" id="104178"/>
    <lineage>
        <taxon>Eukaryota</taxon>
        <taxon>Metazoa</taxon>
        <taxon>Cnidaria</taxon>
        <taxon>Anthozoa</taxon>
        <taxon>Hexacorallia</taxon>
        <taxon>Scleractinia</taxon>
        <taxon>Fungiina</taxon>
        <taxon>Poritidae</taxon>
        <taxon>Porites</taxon>
    </lineage>
</organism>
<evidence type="ECO:0000256" key="6">
    <source>
        <dbReference type="ARBA" id="ARBA00022989"/>
    </source>
</evidence>
<keyword evidence="4 9" id="KW-0812">Transmembrane</keyword>
<dbReference type="PRINTS" id="PR02049">
    <property type="entry name" value="PROTEINF36A"/>
</dbReference>
<evidence type="ECO:0000256" key="9">
    <source>
        <dbReference type="SAM" id="Phobius"/>
    </source>
</evidence>
<comment type="caution">
    <text evidence="10">The sequence shown here is derived from an EMBL/GenBank/DDBJ whole genome shotgun (WGS) entry which is preliminary data.</text>
</comment>
<evidence type="ECO:0000256" key="3">
    <source>
        <dbReference type="ARBA" id="ARBA00017689"/>
    </source>
</evidence>
<evidence type="ECO:0000256" key="2">
    <source>
        <dbReference type="ARBA" id="ARBA00009575"/>
    </source>
</evidence>